<dbReference type="EMBL" id="KV454211">
    <property type="protein sequence ID" value="ODQ58770.1"/>
    <property type="molecule type" value="Genomic_DNA"/>
</dbReference>
<proteinExistence type="inferred from homology"/>
<dbReference type="GO" id="GO:0000139">
    <property type="term" value="C:Golgi membrane"/>
    <property type="evidence" value="ECO:0007669"/>
    <property type="project" value="EnsemblFungi"/>
</dbReference>
<organism evidence="7 8">
    <name type="scientific">Wickerhamomyces anomalus (strain ATCC 58044 / CBS 1984 / NCYC 433 / NRRL Y-366-8)</name>
    <name type="common">Yeast</name>
    <name type="synonym">Hansenula anomala</name>
    <dbReference type="NCBI Taxonomy" id="683960"/>
    <lineage>
        <taxon>Eukaryota</taxon>
        <taxon>Fungi</taxon>
        <taxon>Dikarya</taxon>
        <taxon>Ascomycota</taxon>
        <taxon>Saccharomycotina</taxon>
        <taxon>Saccharomycetes</taxon>
        <taxon>Phaffomycetales</taxon>
        <taxon>Wickerhamomycetaceae</taxon>
        <taxon>Wickerhamomyces</taxon>
    </lineage>
</organism>
<dbReference type="GO" id="GO:0030134">
    <property type="term" value="C:COPII-coated ER to Golgi transport vesicle"/>
    <property type="evidence" value="ECO:0007669"/>
    <property type="project" value="EnsemblFungi"/>
</dbReference>
<feature type="transmembrane region" description="Helical" evidence="6">
    <location>
        <begin position="49"/>
        <end position="79"/>
    </location>
</feature>
<evidence type="ECO:0000256" key="6">
    <source>
        <dbReference type="SAM" id="Phobius"/>
    </source>
</evidence>
<evidence type="ECO:0000313" key="8">
    <source>
        <dbReference type="Proteomes" id="UP000094112"/>
    </source>
</evidence>
<evidence type="ECO:0000256" key="5">
    <source>
        <dbReference type="ARBA" id="ARBA00023136"/>
    </source>
</evidence>
<evidence type="ECO:0000256" key="3">
    <source>
        <dbReference type="ARBA" id="ARBA00022692"/>
    </source>
</evidence>
<keyword evidence="5 6" id="KW-0472">Membrane</keyword>
<comment type="subcellular location">
    <subcellularLocation>
        <location evidence="1">Membrane</location>
        <topology evidence="1">Multi-pass membrane protein</topology>
    </subcellularLocation>
</comment>
<accession>A0A1E3P0I0</accession>
<feature type="transmembrane region" description="Helical" evidence="6">
    <location>
        <begin position="91"/>
        <end position="111"/>
    </location>
</feature>
<evidence type="ECO:0000313" key="7">
    <source>
        <dbReference type="EMBL" id="ODQ58770.1"/>
    </source>
</evidence>
<dbReference type="GO" id="GO:0031505">
    <property type="term" value="P:fungal-type cell wall organization"/>
    <property type="evidence" value="ECO:0007669"/>
    <property type="project" value="EnsemblFungi"/>
</dbReference>
<evidence type="ECO:0008006" key="9">
    <source>
        <dbReference type="Google" id="ProtNLM"/>
    </source>
</evidence>
<dbReference type="Pfam" id="PF04148">
    <property type="entry name" value="Erv26"/>
    <property type="match status" value="1"/>
</dbReference>
<protein>
    <recommendedName>
        <fullName evidence="9">Protein SVP26</fullName>
    </recommendedName>
</protein>
<feature type="transmembrane region" description="Helical" evidence="6">
    <location>
        <begin position="6"/>
        <end position="29"/>
    </location>
</feature>
<dbReference type="OrthoDB" id="28257at2759"/>
<evidence type="ECO:0000256" key="4">
    <source>
        <dbReference type="ARBA" id="ARBA00022989"/>
    </source>
</evidence>
<dbReference type="PANTHER" id="PTHR13144">
    <property type="entry name" value="TEX261 PROTEIN"/>
    <property type="match status" value="1"/>
</dbReference>
<dbReference type="GO" id="GO:0090110">
    <property type="term" value="P:COPII-coated vesicle cargo loading"/>
    <property type="evidence" value="ECO:0007669"/>
    <property type="project" value="EnsemblFungi"/>
</dbReference>
<reference evidence="7 8" key="1">
    <citation type="journal article" date="2016" name="Proc. Natl. Acad. Sci. U.S.A.">
        <title>Comparative genomics of biotechnologically important yeasts.</title>
        <authorList>
            <person name="Riley R."/>
            <person name="Haridas S."/>
            <person name="Wolfe K.H."/>
            <person name="Lopes M.R."/>
            <person name="Hittinger C.T."/>
            <person name="Goeker M."/>
            <person name="Salamov A.A."/>
            <person name="Wisecaver J.H."/>
            <person name="Long T.M."/>
            <person name="Calvey C.H."/>
            <person name="Aerts A.L."/>
            <person name="Barry K.W."/>
            <person name="Choi C."/>
            <person name="Clum A."/>
            <person name="Coughlan A.Y."/>
            <person name="Deshpande S."/>
            <person name="Douglass A.P."/>
            <person name="Hanson S.J."/>
            <person name="Klenk H.-P."/>
            <person name="LaButti K.M."/>
            <person name="Lapidus A."/>
            <person name="Lindquist E.A."/>
            <person name="Lipzen A.M."/>
            <person name="Meier-Kolthoff J.P."/>
            <person name="Ohm R.A."/>
            <person name="Otillar R.P."/>
            <person name="Pangilinan J.L."/>
            <person name="Peng Y."/>
            <person name="Rokas A."/>
            <person name="Rosa C.A."/>
            <person name="Scheuner C."/>
            <person name="Sibirny A.A."/>
            <person name="Slot J.C."/>
            <person name="Stielow J.B."/>
            <person name="Sun H."/>
            <person name="Kurtzman C.P."/>
            <person name="Blackwell M."/>
            <person name="Grigoriev I.V."/>
            <person name="Jeffries T.W."/>
        </authorList>
    </citation>
    <scope>NUCLEOTIDE SEQUENCE [LARGE SCALE GENOMIC DNA]</scope>
    <source>
        <strain evidence="8">ATCC 58044 / CBS 1984 / NCYC 433 / NRRL Y-366-8</strain>
    </source>
</reference>
<evidence type="ECO:0000256" key="1">
    <source>
        <dbReference type="ARBA" id="ARBA00004141"/>
    </source>
</evidence>
<comment type="similarity">
    <text evidence="2">Belongs to the SVP26 family.</text>
</comment>
<dbReference type="GO" id="GO:0005789">
    <property type="term" value="C:endoplasmic reticulum membrane"/>
    <property type="evidence" value="ECO:0007669"/>
    <property type="project" value="EnsemblFungi"/>
</dbReference>
<dbReference type="GeneID" id="30197551"/>
<keyword evidence="4 6" id="KW-1133">Transmembrane helix</keyword>
<dbReference type="GO" id="GO:0097020">
    <property type="term" value="F:COPII receptor activity"/>
    <property type="evidence" value="ECO:0007669"/>
    <property type="project" value="EnsemblFungi"/>
</dbReference>
<gene>
    <name evidence="7" type="ORF">WICANDRAFT_100771</name>
</gene>
<keyword evidence="3 6" id="KW-0812">Transmembrane</keyword>
<dbReference type="STRING" id="683960.A0A1E3P0I0"/>
<dbReference type="RefSeq" id="XP_019037977.1">
    <property type="nucleotide sequence ID" value="XM_019180305.1"/>
</dbReference>
<sequence length="223" mass="25438">MFLQLLSYVGIVFGFVFLTLAIASGLYYISELVEEHSAPTKKFLTRSIYSIVGVYILLWLFDGFPFLLTMFSIATYWVYLQNLNKFPFIDLKSPIFIASCVLVVVNHYLWFQHFSNPSIPSPQHRLDPNYKPPRIASFAEVSSFFGICIWFIPFALFVSLSASDNVLPTSNELSSSQFDDSGKTKRGRTQGLAKVVVGRIRDWIYSVSRTFGYELDPHRGIIV</sequence>
<dbReference type="AlphaFoldDB" id="A0A1E3P0I0"/>
<dbReference type="Proteomes" id="UP000094112">
    <property type="component" value="Unassembled WGS sequence"/>
</dbReference>
<feature type="transmembrane region" description="Helical" evidence="6">
    <location>
        <begin position="135"/>
        <end position="160"/>
    </location>
</feature>
<name>A0A1E3P0I0_WICAA</name>
<keyword evidence="8" id="KW-1185">Reference proteome</keyword>
<dbReference type="InterPro" id="IPR007277">
    <property type="entry name" value="Svp26/Tex261"/>
</dbReference>
<evidence type="ECO:0000256" key="2">
    <source>
        <dbReference type="ARBA" id="ARBA00008096"/>
    </source>
</evidence>
<dbReference type="GO" id="GO:0045053">
    <property type="term" value="P:protein retention in Golgi apparatus"/>
    <property type="evidence" value="ECO:0007669"/>
    <property type="project" value="EnsemblFungi"/>
</dbReference>
<dbReference type="PANTHER" id="PTHR13144:SF0">
    <property type="entry name" value="PROTEIN TEX261"/>
    <property type="match status" value="1"/>
</dbReference>